<feature type="region of interest" description="Disordered" evidence="1">
    <location>
        <begin position="82"/>
        <end position="157"/>
    </location>
</feature>
<dbReference type="EMBL" id="KQ090374">
    <property type="protein sequence ID" value="KMS96545.1"/>
    <property type="molecule type" value="Genomic_DNA"/>
</dbReference>
<protein>
    <submittedName>
        <fullName evidence="2">Uncharacterized protein</fullName>
    </submittedName>
</protein>
<evidence type="ECO:0000313" key="3">
    <source>
        <dbReference type="Proteomes" id="UP000035740"/>
    </source>
</evidence>
<evidence type="ECO:0000256" key="1">
    <source>
        <dbReference type="SAM" id="MobiDB-lite"/>
    </source>
</evidence>
<feature type="non-terminal residue" evidence="2">
    <location>
        <position position="1"/>
    </location>
</feature>
<gene>
    <name evidence="2" type="ORF">BVRB_8g202100</name>
</gene>
<sequence>HTGRCPMSAYDAHHLIHRRFLEFEHDGMNIMFGSMGVPLYTNIIRGLPDRFIYQNVRVDLTRVVPGHDPYIFDERHVDVHMVDSSSDEEPVEVASSEPSLEPPNLPSQANNPSLHESDFHTNPPMSYSRGSPASVTQTLSPATSGHEVLPPPGRRFATDVIDSGHIRDFVSPRPQHVPPVSAATYPLSLVSPTAEAQVHRSRPFYRHLRITTRPPKSFRVALEHEECYVPPNDATSGFVHQSPGWDSLSNVGTLEALVEQARTTSCPPHPDEPGPSTWFFAGHKRRAEGLLHSQSANDVAGLPLEVSYSSKAGKRQRLEQWEAKGGFNLGFLHGDVRTKAITDVSMARNSEVEPGVEIMSPLAKKRHAATSPPMPAKKWIFKRQRGNDVGSTAADMDRHFSLESDGLVVGWTASKKPAGIWKKTRKEGDWVERRRGRTRHRCGGQNAAVRRRRKGLRGSRLARYWAESKRPAVGGLRWVKRRGKEGVKQSSMRTKETNRGKEILLGFFCFAEISPSPVKHKNPPGQATSPG</sequence>
<reference evidence="2 3" key="1">
    <citation type="journal article" date="2014" name="Nature">
        <title>The genome of the recently domesticated crop plant sugar beet (Beta vulgaris).</title>
        <authorList>
            <person name="Dohm J.C."/>
            <person name="Minoche A.E."/>
            <person name="Holtgrawe D."/>
            <person name="Capella-Gutierrez S."/>
            <person name="Zakrzewski F."/>
            <person name="Tafer H."/>
            <person name="Rupp O."/>
            <person name="Sorensen T.R."/>
            <person name="Stracke R."/>
            <person name="Reinhardt R."/>
            <person name="Goesmann A."/>
            <person name="Kraft T."/>
            <person name="Schulz B."/>
            <person name="Stadler P.F."/>
            <person name="Schmidt T."/>
            <person name="Gabaldon T."/>
            <person name="Lehrach H."/>
            <person name="Weisshaar B."/>
            <person name="Himmelbauer H."/>
        </authorList>
    </citation>
    <scope>NUCLEOTIDE SEQUENCE [LARGE SCALE GENOMIC DNA]</scope>
    <source>
        <tissue evidence="2">Taproot</tissue>
    </source>
</reference>
<accession>A0A0J8E0D1</accession>
<dbReference type="Gramene" id="KMS96545">
    <property type="protein sequence ID" value="KMS96545"/>
    <property type="gene ID" value="BVRB_8g202100"/>
</dbReference>
<evidence type="ECO:0000313" key="2">
    <source>
        <dbReference type="EMBL" id="KMS96545.1"/>
    </source>
</evidence>
<name>A0A0J8E0D1_BETVV</name>
<organism evidence="2 3">
    <name type="scientific">Beta vulgaris subsp. vulgaris</name>
    <name type="common">Beet</name>
    <dbReference type="NCBI Taxonomy" id="3555"/>
    <lineage>
        <taxon>Eukaryota</taxon>
        <taxon>Viridiplantae</taxon>
        <taxon>Streptophyta</taxon>
        <taxon>Embryophyta</taxon>
        <taxon>Tracheophyta</taxon>
        <taxon>Spermatophyta</taxon>
        <taxon>Magnoliopsida</taxon>
        <taxon>eudicotyledons</taxon>
        <taxon>Gunneridae</taxon>
        <taxon>Pentapetalae</taxon>
        <taxon>Caryophyllales</taxon>
        <taxon>Chenopodiaceae</taxon>
        <taxon>Betoideae</taxon>
        <taxon>Beta</taxon>
    </lineage>
</organism>
<keyword evidence="3" id="KW-1185">Reference proteome</keyword>
<proteinExistence type="predicted"/>
<dbReference type="AlphaFoldDB" id="A0A0J8E0D1"/>
<feature type="compositionally biased region" description="Polar residues" evidence="1">
    <location>
        <begin position="123"/>
        <end position="143"/>
    </location>
</feature>
<dbReference type="Proteomes" id="UP000035740">
    <property type="component" value="Unassembled WGS sequence"/>
</dbReference>